<protein>
    <submittedName>
        <fullName evidence="6">Transcriptional regulator</fullName>
    </submittedName>
</protein>
<dbReference type="Proteomes" id="UP000002791">
    <property type="component" value="Chromosome"/>
</dbReference>
<dbReference type="GO" id="GO:0003677">
    <property type="term" value="F:DNA binding"/>
    <property type="evidence" value="ECO:0007669"/>
    <property type="project" value="UniProtKB-UniRule"/>
</dbReference>
<evidence type="ECO:0000256" key="4">
    <source>
        <dbReference type="PROSITE-ProRule" id="PRU00335"/>
    </source>
</evidence>
<gene>
    <name evidence="6" type="ORF">SaccyDRAFT_0019</name>
</gene>
<dbReference type="Gene3D" id="1.10.10.60">
    <property type="entry name" value="Homeodomain-like"/>
    <property type="match status" value="1"/>
</dbReference>
<sequence>MATRGRPRAFDRDAALRTAMKLFWRRGYEGVSVAMLTQELGITPTSLYAAFGSKNELFDEAIELYDAPGTTPTDHALALTPTRTAIEALLRGNADAYTDPTTPPGCMIVLSALNLGAAHDDVGRALAERRNRDRAKIEARIERGIADGDVPAGLDAAGAALYVQTVLHGISIQARDGCTRTQAHTIVDAAMGSWDALVTQPGLRPSGATSAHRGA</sequence>
<dbReference type="HOGENOM" id="CLU_069356_28_0_11"/>
<name>H5XPC7_9PSEU</name>
<dbReference type="InterPro" id="IPR023772">
    <property type="entry name" value="DNA-bd_HTH_TetR-type_CS"/>
</dbReference>
<evidence type="ECO:0000256" key="2">
    <source>
        <dbReference type="ARBA" id="ARBA00023125"/>
    </source>
</evidence>
<dbReference type="Pfam" id="PF00440">
    <property type="entry name" value="TetR_N"/>
    <property type="match status" value="1"/>
</dbReference>
<dbReference type="PROSITE" id="PS50977">
    <property type="entry name" value="HTH_TETR_2"/>
    <property type="match status" value="1"/>
</dbReference>
<dbReference type="InterPro" id="IPR009057">
    <property type="entry name" value="Homeodomain-like_sf"/>
</dbReference>
<evidence type="ECO:0000259" key="5">
    <source>
        <dbReference type="PROSITE" id="PS50977"/>
    </source>
</evidence>
<proteinExistence type="predicted"/>
<dbReference type="RefSeq" id="WP_005452430.1">
    <property type="nucleotide sequence ID" value="NZ_CM001440.1"/>
</dbReference>
<keyword evidence="3" id="KW-0804">Transcription</keyword>
<evidence type="ECO:0000256" key="1">
    <source>
        <dbReference type="ARBA" id="ARBA00023015"/>
    </source>
</evidence>
<evidence type="ECO:0000256" key="3">
    <source>
        <dbReference type="ARBA" id="ARBA00023163"/>
    </source>
</evidence>
<feature type="domain" description="HTH tetR-type" evidence="5">
    <location>
        <begin position="9"/>
        <end position="69"/>
    </location>
</feature>
<organism evidence="6 7">
    <name type="scientific">Saccharomonospora cyanea NA-134</name>
    <dbReference type="NCBI Taxonomy" id="882082"/>
    <lineage>
        <taxon>Bacteria</taxon>
        <taxon>Bacillati</taxon>
        <taxon>Actinomycetota</taxon>
        <taxon>Actinomycetes</taxon>
        <taxon>Pseudonocardiales</taxon>
        <taxon>Pseudonocardiaceae</taxon>
        <taxon>Saccharomonospora</taxon>
    </lineage>
</organism>
<keyword evidence="2 4" id="KW-0238">DNA-binding</keyword>
<feature type="DNA-binding region" description="H-T-H motif" evidence="4">
    <location>
        <begin position="32"/>
        <end position="51"/>
    </location>
</feature>
<reference evidence="6 7" key="1">
    <citation type="submission" date="2011-11" db="EMBL/GenBank/DDBJ databases">
        <title>The Noncontiguous Finished sequence of Saccharomonospora cyanea NA-134.</title>
        <authorList>
            <consortium name="US DOE Joint Genome Institute"/>
            <person name="Lucas S."/>
            <person name="Han J."/>
            <person name="Lapidus A."/>
            <person name="Cheng J.-F."/>
            <person name="Goodwin L."/>
            <person name="Pitluck S."/>
            <person name="Peters L."/>
            <person name="Ovchinnikova G."/>
            <person name="Lu M."/>
            <person name="Detter J.C."/>
            <person name="Han C."/>
            <person name="Tapia R."/>
            <person name="Land M."/>
            <person name="Hauser L."/>
            <person name="Kyrpides N."/>
            <person name="Ivanova N."/>
            <person name="Pagani I."/>
            <person name="Brambilla E.-M."/>
            <person name="Klenk H.-P."/>
            <person name="Woyke T."/>
        </authorList>
    </citation>
    <scope>NUCLEOTIDE SEQUENCE [LARGE SCALE GENOMIC DNA]</scope>
    <source>
        <strain evidence="6 7">NA-134</strain>
    </source>
</reference>
<keyword evidence="7" id="KW-1185">Reference proteome</keyword>
<dbReference type="InterPro" id="IPR001647">
    <property type="entry name" value="HTH_TetR"/>
</dbReference>
<dbReference type="PRINTS" id="PR00455">
    <property type="entry name" value="HTHTETR"/>
</dbReference>
<dbReference type="AlphaFoldDB" id="H5XPC7"/>
<evidence type="ECO:0000313" key="6">
    <source>
        <dbReference type="EMBL" id="EHR58961.1"/>
    </source>
</evidence>
<evidence type="ECO:0000313" key="7">
    <source>
        <dbReference type="Proteomes" id="UP000002791"/>
    </source>
</evidence>
<dbReference type="SUPFAM" id="SSF46689">
    <property type="entry name" value="Homeodomain-like"/>
    <property type="match status" value="1"/>
</dbReference>
<keyword evidence="1" id="KW-0805">Transcription regulation</keyword>
<dbReference type="InterPro" id="IPR011075">
    <property type="entry name" value="TetR_C"/>
</dbReference>
<dbReference type="SUPFAM" id="SSF48498">
    <property type="entry name" value="Tetracyclin repressor-like, C-terminal domain"/>
    <property type="match status" value="1"/>
</dbReference>
<dbReference type="PANTHER" id="PTHR47506">
    <property type="entry name" value="TRANSCRIPTIONAL REGULATORY PROTEIN"/>
    <property type="match status" value="1"/>
</dbReference>
<dbReference type="eggNOG" id="COG1309">
    <property type="taxonomic scope" value="Bacteria"/>
</dbReference>
<dbReference type="PANTHER" id="PTHR47506:SF1">
    <property type="entry name" value="HTH-TYPE TRANSCRIPTIONAL REGULATOR YJDC"/>
    <property type="match status" value="1"/>
</dbReference>
<dbReference type="Gene3D" id="1.10.357.10">
    <property type="entry name" value="Tetracycline Repressor, domain 2"/>
    <property type="match status" value="1"/>
</dbReference>
<dbReference type="Pfam" id="PF16925">
    <property type="entry name" value="TetR_C_13"/>
    <property type="match status" value="1"/>
</dbReference>
<dbReference type="InterPro" id="IPR036271">
    <property type="entry name" value="Tet_transcr_reg_TetR-rel_C_sf"/>
</dbReference>
<dbReference type="PROSITE" id="PS01081">
    <property type="entry name" value="HTH_TETR_1"/>
    <property type="match status" value="1"/>
</dbReference>
<dbReference type="STRING" id="882082.SaccyDRAFT_0019"/>
<accession>H5XPC7</accession>
<dbReference type="EMBL" id="CM001440">
    <property type="protein sequence ID" value="EHR58961.1"/>
    <property type="molecule type" value="Genomic_DNA"/>
</dbReference>
<dbReference type="OrthoDB" id="9805134at2"/>